<evidence type="ECO:0000313" key="4">
    <source>
        <dbReference type="Proteomes" id="UP000054538"/>
    </source>
</evidence>
<gene>
    <name evidence="3" type="ORF">PAXRUDRAFT_754499</name>
</gene>
<evidence type="ECO:0000256" key="1">
    <source>
        <dbReference type="SAM" id="Phobius"/>
    </source>
</evidence>
<reference evidence="3 4" key="1">
    <citation type="submission" date="2014-04" db="EMBL/GenBank/DDBJ databases">
        <authorList>
            <consortium name="DOE Joint Genome Institute"/>
            <person name="Kuo A."/>
            <person name="Kohler A."/>
            <person name="Jargeat P."/>
            <person name="Nagy L.G."/>
            <person name="Floudas D."/>
            <person name="Copeland A."/>
            <person name="Barry K.W."/>
            <person name="Cichocki N."/>
            <person name="Veneault-Fourrey C."/>
            <person name="LaButti K."/>
            <person name="Lindquist E.A."/>
            <person name="Lipzen A."/>
            <person name="Lundell T."/>
            <person name="Morin E."/>
            <person name="Murat C."/>
            <person name="Sun H."/>
            <person name="Tunlid A."/>
            <person name="Henrissat B."/>
            <person name="Grigoriev I.V."/>
            <person name="Hibbett D.S."/>
            <person name="Martin F."/>
            <person name="Nordberg H.P."/>
            <person name="Cantor M.N."/>
            <person name="Hua S.X."/>
        </authorList>
    </citation>
    <scope>NUCLEOTIDE SEQUENCE [LARGE SCALE GENOMIC DNA]</scope>
    <source>
        <strain evidence="3 4">Ve08.2h10</strain>
    </source>
</reference>
<dbReference type="HOGENOM" id="CLU_089392_0_0_1"/>
<accession>A0A0D0D0J7</accession>
<feature type="transmembrane region" description="Helical" evidence="1">
    <location>
        <begin position="49"/>
        <end position="74"/>
    </location>
</feature>
<proteinExistence type="predicted"/>
<evidence type="ECO:0000313" key="3">
    <source>
        <dbReference type="EMBL" id="KIK81493.1"/>
    </source>
</evidence>
<dbReference type="Proteomes" id="UP000054538">
    <property type="component" value="Unassembled WGS sequence"/>
</dbReference>
<keyword evidence="4" id="KW-1185">Reference proteome</keyword>
<keyword evidence="1" id="KW-1133">Transmembrane helix</keyword>
<dbReference type="AlphaFoldDB" id="A0A0D0D0J7"/>
<feature type="transmembrane region" description="Helical" evidence="1">
    <location>
        <begin position="135"/>
        <end position="154"/>
    </location>
</feature>
<dbReference type="EMBL" id="KN825789">
    <property type="protein sequence ID" value="KIK81493.1"/>
    <property type="molecule type" value="Genomic_DNA"/>
</dbReference>
<feature type="transmembrane region" description="Helical" evidence="1">
    <location>
        <begin position="101"/>
        <end position="123"/>
    </location>
</feature>
<evidence type="ECO:0000259" key="2">
    <source>
        <dbReference type="Pfam" id="PF20151"/>
    </source>
</evidence>
<dbReference type="InterPro" id="IPR045340">
    <property type="entry name" value="DUF6533"/>
</dbReference>
<organism evidence="3 4">
    <name type="scientific">Paxillus rubicundulus Ve08.2h10</name>
    <dbReference type="NCBI Taxonomy" id="930991"/>
    <lineage>
        <taxon>Eukaryota</taxon>
        <taxon>Fungi</taxon>
        <taxon>Dikarya</taxon>
        <taxon>Basidiomycota</taxon>
        <taxon>Agaricomycotina</taxon>
        <taxon>Agaricomycetes</taxon>
        <taxon>Agaricomycetidae</taxon>
        <taxon>Boletales</taxon>
        <taxon>Paxilineae</taxon>
        <taxon>Paxillaceae</taxon>
        <taxon>Paxillus</taxon>
    </lineage>
</organism>
<dbReference type="Pfam" id="PF20151">
    <property type="entry name" value="DUF6533"/>
    <property type="match status" value="1"/>
</dbReference>
<dbReference type="InParanoid" id="A0A0D0D0J7"/>
<protein>
    <recommendedName>
        <fullName evidence="2">DUF6533 domain-containing protein</fullName>
    </recommendedName>
</protein>
<keyword evidence="1" id="KW-0472">Membrane</keyword>
<dbReference type="OrthoDB" id="2668325at2759"/>
<name>A0A0D0D0J7_9AGAM</name>
<reference evidence="4" key="2">
    <citation type="submission" date="2015-01" db="EMBL/GenBank/DDBJ databases">
        <title>Evolutionary Origins and Diversification of the Mycorrhizal Mutualists.</title>
        <authorList>
            <consortium name="DOE Joint Genome Institute"/>
            <consortium name="Mycorrhizal Genomics Consortium"/>
            <person name="Kohler A."/>
            <person name="Kuo A."/>
            <person name="Nagy L.G."/>
            <person name="Floudas D."/>
            <person name="Copeland A."/>
            <person name="Barry K.W."/>
            <person name="Cichocki N."/>
            <person name="Veneault-Fourrey C."/>
            <person name="LaButti K."/>
            <person name="Lindquist E.A."/>
            <person name="Lipzen A."/>
            <person name="Lundell T."/>
            <person name="Morin E."/>
            <person name="Murat C."/>
            <person name="Riley R."/>
            <person name="Ohm R."/>
            <person name="Sun H."/>
            <person name="Tunlid A."/>
            <person name="Henrissat B."/>
            <person name="Grigoriev I.V."/>
            <person name="Hibbett D.S."/>
            <person name="Martin F."/>
        </authorList>
    </citation>
    <scope>NUCLEOTIDE SEQUENCE [LARGE SCALE GENOMIC DNA]</scope>
    <source>
        <strain evidence="4">Ve08.2h10</strain>
    </source>
</reference>
<feature type="domain" description="DUF6533" evidence="2">
    <location>
        <begin position="19"/>
        <end position="64"/>
    </location>
</feature>
<keyword evidence="1" id="KW-0812">Transmembrane</keyword>
<sequence>MATPNDVAAEVFQEQFTKYMNVAALSAFLFDYCLTFSSEVHHVWGRKWVMARIVFTISRYLPFVASAMACYSVLYGNKVGISPCDGLWKSHGLTYPPQCGVYYYILDAISIVCVISAEVTLILRTYALWGRSRRVLAFLIPLVVAFVIAALVVGDMVKFSLPGDSESPYSESCSNASPVS</sequence>